<keyword evidence="2" id="KW-0624">Polysaccharide degradation</keyword>
<protein>
    <submittedName>
        <fullName evidence="4">Uncharacterized protein</fullName>
    </submittedName>
</protein>
<organism evidence="4 5">
    <name type="scientific">Purpureocillium lilacinum</name>
    <name type="common">Paecilomyces lilacinus</name>
    <dbReference type="NCBI Taxonomy" id="33203"/>
    <lineage>
        <taxon>Eukaryota</taxon>
        <taxon>Fungi</taxon>
        <taxon>Dikarya</taxon>
        <taxon>Ascomycota</taxon>
        <taxon>Pezizomycotina</taxon>
        <taxon>Sordariomycetes</taxon>
        <taxon>Hypocreomycetidae</taxon>
        <taxon>Hypocreales</taxon>
        <taxon>Ophiocordycipitaceae</taxon>
        <taxon>Purpureocillium</taxon>
    </lineage>
</organism>
<evidence type="ECO:0000256" key="2">
    <source>
        <dbReference type="RuleBase" id="RU361163"/>
    </source>
</evidence>
<evidence type="ECO:0000313" key="5">
    <source>
        <dbReference type="Proteomes" id="UP000245956"/>
    </source>
</evidence>
<dbReference type="GO" id="GO:0000272">
    <property type="term" value="P:polysaccharide catabolic process"/>
    <property type="evidence" value="ECO:0007669"/>
    <property type="project" value="UniProtKB-KW"/>
</dbReference>
<dbReference type="Gene3D" id="2.60.120.180">
    <property type="match status" value="1"/>
</dbReference>
<keyword evidence="2" id="KW-0378">Hydrolase</keyword>
<dbReference type="GO" id="GO:0008810">
    <property type="term" value="F:cellulase activity"/>
    <property type="evidence" value="ECO:0007669"/>
    <property type="project" value="InterPro"/>
</dbReference>
<dbReference type="EMBL" id="LCWV01000024">
    <property type="protein sequence ID" value="PWI66601.1"/>
    <property type="molecule type" value="Genomic_DNA"/>
</dbReference>
<name>A0A2U3DWF9_PURLI</name>
<dbReference type="InterPro" id="IPR002594">
    <property type="entry name" value="GH12"/>
</dbReference>
<gene>
    <name evidence="4" type="ORF">PCL_05014</name>
</gene>
<dbReference type="AlphaFoldDB" id="A0A2U3DWF9"/>
<comment type="similarity">
    <text evidence="1 2">Belongs to the glycosyl hydrolase 12 (cellulase H) family.</text>
</comment>
<feature type="compositionally biased region" description="Polar residues" evidence="3">
    <location>
        <begin position="27"/>
        <end position="50"/>
    </location>
</feature>
<dbReference type="PANTHER" id="PTHR34002:SF10">
    <property type="entry name" value="PUTATIVE-RELATED"/>
    <property type="match status" value="1"/>
</dbReference>
<keyword evidence="2" id="KW-0119">Carbohydrate metabolism</keyword>
<dbReference type="PANTHER" id="PTHR34002">
    <property type="entry name" value="BLR1656 PROTEIN"/>
    <property type="match status" value="1"/>
</dbReference>
<evidence type="ECO:0000256" key="1">
    <source>
        <dbReference type="ARBA" id="ARBA00005519"/>
    </source>
</evidence>
<dbReference type="Proteomes" id="UP000245956">
    <property type="component" value="Unassembled WGS sequence"/>
</dbReference>
<evidence type="ECO:0000256" key="3">
    <source>
        <dbReference type="SAM" id="MobiDB-lite"/>
    </source>
</evidence>
<accession>A0A2U3DWF9</accession>
<comment type="caution">
    <text evidence="4">The sequence shown here is derived from an EMBL/GenBank/DDBJ whole genome shotgun (WGS) entry which is preliminary data.</text>
</comment>
<proteinExistence type="inferred from homology"/>
<dbReference type="SUPFAM" id="SSF49899">
    <property type="entry name" value="Concanavalin A-like lectins/glucanases"/>
    <property type="match status" value="1"/>
</dbReference>
<dbReference type="InterPro" id="IPR013319">
    <property type="entry name" value="GH11/12"/>
</dbReference>
<feature type="region of interest" description="Disordered" evidence="3">
    <location>
        <begin position="25"/>
        <end position="50"/>
    </location>
</feature>
<dbReference type="Pfam" id="PF01670">
    <property type="entry name" value="Glyco_hydro_12"/>
    <property type="match status" value="1"/>
</dbReference>
<reference evidence="4 5" key="1">
    <citation type="journal article" date="2016" name="Front. Microbiol.">
        <title>Genome and transcriptome sequences reveal the specific parasitism of the nematophagous Purpureocillium lilacinum 36-1.</title>
        <authorList>
            <person name="Xie J."/>
            <person name="Li S."/>
            <person name="Mo C."/>
            <person name="Xiao X."/>
            <person name="Peng D."/>
            <person name="Wang G."/>
            <person name="Xiao Y."/>
        </authorList>
    </citation>
    <scope>NUCLEOTIDE SEQUENCE [LARGE SCALE GENOMIC DNA]</scope>
    <source>
        <strain evidence="4 5">36-1</strain>
    </source>
</reference>
<evidence type="ECO:0000313" key="4">
    <source>
        <dbReference type="EMBL" id="PWI66601.1"/>
    </source>
</evidence>
<dbReference type="InterPro" id="IPR013320">
    <property type="entry name" value="ConA-like_dom_sf"/>
</dbReference>
<keyword evidence="2" id="KW-0326">Glycosidase</keyword>
<sequence>MTSRWNALDSRSVKVAGQSEAVALEQAQRSGATSQSQASPSTCANPSTPHVNLHAKLRSRERALKSGRTGTCVAFESQSTDTFFFRPALRLEQRNAPDLQFRSALPLSNREQHVRRVSRAVIAPVGPRPIVKMKSALALFALPAFTYAQQLCGQFESHSAFGFYVNNNEWGAAAGKGEQCTYVDNIKKDGVAWHTDWIWSGGDYNVKSYPYSGRELPTKPLVSNITRLPTRAQWQYNGNNVRANVAYDLFTAADPNHSGSSGDYELMVWVGNLGNVHPIGESRGTVTIDGRKWELFVGNNGAMKVFSFVAPSKVEDFDSDILPFFDHMTQKYNFPAKKQHLITFQFGTEPFTGTNAKFDVWYWNGEVH</sequence>